<accession>A0ABM2Z5Q0</accession>
<dbReference type="PANTHER" id="PTHR46148:SF44">
    <property type="entry name" value="GAG-POL POLYPROTEIN"/>
    <property type="match status" value="1"/>
</dbReference>
<evidence type="ECO:0000313" key="4">
    <source>
        <dbReference type="Proteomes" id="UP000818029"/>
    </source>
</evidence>
<feature type="region of interest" description="Disordered" evidence="2">
    <location>
        <begin position="130"/>
        <end position="160"/>
    </location>
</feature>
<keyword evidence="1" id="KW-0479">Metal-binding</keyword>
<evidence type="ECO:0000259" key="3">
    <source>
        <dbReference type="PROSITE" id="PS50158"/>
    </source>
</evidence>
<dbReference type="GeneID" id="107957040"/>
<dbReference type="Pfam" id="PF24626">
    <property type="entry name" value="SH3_Tf2-1"/>
    <property type="match status" value="1"/>
</dbReference>
<evidence type="ECO:0000256" key="2">
    <source>
        <dbReference type="SAM" id="MobiDB-lite"/>
    </source>
</evidence>
<feature type="compositionally biased region" description="Basic and acidic residues" evidence="2">
    <location>
        <begin position="32"/>
        <end position="49"/>
    </location>
</feature>
<dbReference type="InterPro" id="IPR041577">
    <property type="entry name" value="RT_RNaseH_2"/>
</dbReference>
<feature type="domain" description="CCHC-type" evidence="3">
    <location>
        <begin position="100"/>
        <end position="114"/>
    </location>
</feature>
<keyword evidence="1" id="KW-0863">Zinc-finger</keyword>
<protein>
    <recommendedName>
        <fullName evidence="3">CCHC-type domain-containing protein</fullName>
    </recommendedName>
</protein>
<dbReference type="InterPro" id="IPR001878">
    <property type="entry name" value="Znf_CCHC"/>
</dbReference>
<sequence length="581" mass="65014">MVATDLRILIAPQREWDFSVLVEKAKIAKEVKHSKHENHEKGKAKRDSKPTNMGLRPKKKARTDGLVRAGPTVAVPVGVAMCQLCNRCHTGEFWRAIGACLRCGSTEHRVRDCPLRSIQVQALVVETAQPPRGVQQPPRARGQVRGSNGMGGGQRAPGRGARLTEASVETLGIPHERTSSEILVVRPLGQSIRLVKHRVSLDCAKKRVVLRTEEVNEIVVIGEQQNYLSNVISALVTDKLVRKGCEVFMAYINVSDSVHSSVKGIRTVKDFPDVFPEELPGLPPSREIEFGIELIPGTALKQPKNVLEVCSFLGLAGYYRRFVKGFTVITAPLTKLLRKGVPFVWTGAQQESFEKVKIALTQALVLIQPEPDKDFIVYSDVSHVGLGCVFMQDGKANVVADALSSRAMTDLRVMFARLSLYNDWSLLAKLQSELAERRILGPELISETEDGVRLIRERLKAASDRQKSYADLKRRDIKFSVGDLDFLKVSLWKKRVGPVAYQLELPPELDHIHDAFHVSMLKRYNSDLTNIVPVQEIDIRPDLMFEEELVQILDCDVKVLCRKSIPLVKLLWQNHNTEEAT</sequence>
<reference evidence="5" key="2">
    <citation type="submission" date="2025-08" db="UniProtKB">
        <authorList>
            <consortium name="RefSeq"/>
        </authorList>
    </citation>
    <scope>IDENTIFICATION</scope>
</reference>
<dbReference type="InterPro" id="IPR043128">
    <property type="entry name" value="Rev_trsase/Diguanyl_cyclase"/>
</dbReference>
<gene>
    <name evidence="5" type="primary">LOC107957040</name>
</gene>
<dbReference type="PANTHER" id="PTHR46148">
    <property type="entry name" value="CHROMO DOMAIN-CONTAINING PROTEIN"/>
    <property type="match status" value="1"/>
</dbReference>
<dbReference type="SUPFAM" id="SSF56672">
    <property type="entry name" value="DNA/RNA polymerases"/>
    <property type="match status" value="1"/>
</dbReference>
<proteinExistence type="predicted"/>
<dbReference type="Gene3D" id="3.30.70.270">
    <property type="match status" value="1"/>
</dbReference>
<evidence type="ECO:0000256" key="1">
    <source>
        <dbReference type="PROSITE-ProRule" id="PRU00047"/>
    </source>
</evidence>
<keyword evidence="1" id="KW-0862">Zinc</keyword>
<dbReference type="Pfam" id="PF17919">
    <property type="entry name" value="RT_RNaseH_2"/>
    <property type="match status" value="1"/>
</dbReference>
<keyword evidence="4" id="KW-1185">Reference proteome</keyword>
<evidence type="ECO:0000313" key="5">
    <source>
        <dbReference type="RefSeq" id="XP_040938032.1"/>
    </source>
</evidence>
<dbReference type="RefSeq" id="XP_040938032.1">
    <property type="nucleotide sequence ID" value="XM_041082098.1"/>
</dbReference>
<dbReference type="InterPro" id="IPR043502">
    <property type="entry name" value="DNA/RNA_pol_sf"/>
</dbReference>
<reference evidence="4" key="1">
    <citation type="journal article" date="2020" name="Nat. Genet.">
        <title>Genomic diversifications of five Gossypium allopolyploid species and their impact on cotton improvement.</title>
        <authorList>
            <person name="Chen Z.J."/>
            <person name="Sreedasyam A."/>
            <person name="Ando A."/>
            <person name="Song Q."/>
            <person name="De Santiago L.M."/>
            <person name="Hulse-Kemp A.M."/>
            <person name="Ding M."/>
            <person name="Ye W."/>
            <person name="Kirkbride R.C."/>
            <person name="Jenkins J."/>
            <person name="Plott C."/>
            <person name="Lovell J."/>
            <person name="Lin Y.M."/>
            <person name="Vaughn R."/>
            <person name="Liu B."/>
            <person name="Simpson S."/>
            <person name="Scheffler B.E."/>
            <person name="Wen L."/>
            <person name="Saski C.A."/>
            <person name="Grover C.E."/>
            <person name="Hu G."/>
            <person name="Conover J.L."/>
            <person name="Carlson J.W."/>
            <person name="Shu S."/>
            <person name="Boston L.B."/>
            <person name="Williams M."/>
            <person name="Peterson D.G."/>
            <person name="McGee K."/>
            <person name="Jones D.C."/>
            <person name="Wendel J.F."/>
            <person name="Stelly D.M."/>
            <person name="Grimwood J."/>
            <person name="Schmutz J."/>
        </authorList>
    </citation>
    <scope>NUCLEOTIDE SEQUENCE [LARGE SCALE GENOMIC DNA]</scope>
    <source>
        <strain evidence="4">cv. TM-1</strain>
    </source>
</reference>
<dbReference type="Proteomes" id="UP000818029">
    <property type="component" value="Chromosome A11"/>
</dbReference>
<feature type="region of interest" description="Disordered" evidence="2">
    <location>
        <begin position="32"/>
        <end position="63"/>
    </location>
</feature>
<organism evidence="4 5">
    <name type="scientific">Gossypium hirsutum</name>
    <name type="common">Upland cotton</name>
    <name type="synonym">Gossypium mexicanum</name>
    <dbReference type="NCBI Taxonomy" id="3635"/>
    <lineage>
        <taxon>Eukaryota</taxon>
        <taxon>Viridiplantae</taxon>
        <taxon>Streptophyta</taxon>
        <taxon>Embryophyta</taxon>
        <taxon>Tracheophyta</taxon>
        <taxon>Spermatophyta</taxon>
        <taxon>Magnoliopsida</taxon>
        <taxon>eudicotyledons</taxon>
        <taxon>Gunneridae</taxon>
        <taxon>Pentapetalae</taxon>
        <taxon>rosids</taxon>
        <taxon>malvids</taxon>
        <taxon>Malvales</taxon>
        <taxon>Malvaceae</taxon>
        <taxon>Malvoideae</taxon>
        <taxon>Gossypium</taxon>
    </lineage>
</organism>
<name>A0ABM2Z5Q0_GOSHI</name>
<dbReference type="InterPro" id="IPR056924">
    <property type="entry name" value="SH3_Tf2-1"/>
</dbReference>
<dbReference type="PROSITE" id="PS50158">
    <property type="entry name" value="ZF_CCHC"/>
    <property type="match status" value="1"/>
</dbReference>